<protein>
    <submittedName>
        <fullName evidence="1">Uncharacterized protein</fullName>
    </submittedName>
</protein>
<organism evidence="1">
    <name type="scientific">marine sediment metagenome</name>
    <dbReference type="NCBI Taxonomy" id="412755"/>
    <lineage>
        <taxon>unclassified sequences</taxon>
        <taxon>metagenomes</taxon>
        <taxon>ecological metagenomes</taxon>
    </lineage>
</organism>
<dbReference type="EMBL" id="LAZR01002025">
    <property type="protein sequence ID" value="KKN35630.1"/>
    <property type="molecule type" value="Genomic_DNA"/>
</dbReference>
<sequence length="85" mass="9864">MVTKVYEGNKLVGWDCICHSCSQPFYLRCVPVYLGEPNTEDKVTYDKKVMPMARCHECFKTEVIPNLTQEEHEANQMKKAESLYS</sequence>
<dbReference type="AlphaFoldDB" id="A0A0F9PVH9"/>
<proteinExistence type="predicted"/>
<evidence type="ECO:0000313" key="1">
    <source>
        <dbReference type="EMBL" id="KKN35630.1"/>
    </source>
</evidence>
<name>A0A0F9PVH9_9ZZZZ</name>
<comment type="caution">
    <text evidence="1">The sequence shown here is derived from an EMBL/GenBank/DDBJ whole genome shotgun (WGS) entry which is preliminary data.</text>
</comment>
<gene>
    <name evidence="1" type="ORF">LCGC14_0781870</name>
</gene>
<reference evidence="1" key="1">
    <citation type="journal article" date="2015" name="Nature">
        <title>Complex archaea that bridge the gap between prokaryotes and eukaryotes.</title>
        <authorList>
            <person name="Spang A."/>
            <person name="Saw J.H."/>
            <person name="Jorgensen S.L."/>
            <person name="Zaremba-Niedzwiedzka K."/>
            <person name="Martijn J."/>
            <person name="Lind A.E."/>
            <person name="van Eijk R."/>
            <person name="Schleper C."/>
            <person name="Guy L."/>
            <person name="Ettema T.J."/>
        </authorList>
    </citation>
    <scope>NUCLEOTIDE SEQUENCE</scope>
</reference>
<accession>A0A0F9PVH9</accession>